<keyword evidence="2" id="KW-1185">Reference proteome</keyword>
<protein>
    <submittedName>
        <fullName evidence="1">Uncharacterized protein</fullName>
    </submittedName>
</protein>
<dbReference type="Proteomes" id="UP001054837">
    <property type="component" value="Unassembled WGS sequence"/>
</dbReference>
<evidence type="ECO:0000313" key="1">
    <source>
        <dbReference type="EMBL" id="GIY31991.1"/>
    </source>
</evidence>
<dbReference type="AlphaFoldDB" id="A0AAV4SGS3"/>
<sequence length="152" mass="16437">MLVLLNALSVQGATDRVKSVLSQEEGGSSEGLTIVGHCSRQEVGPPRVKSLRECQPSYLSTVKGFFAGTSEETKKKQIAEEDVTGAAEGDDSGHSPAIVTERGRRVNADNEELQGWRNGLFFLLAAHSRLFRDLECDIIVAFAVGMNLLFGL</sequence>
<comment type="caution">
    <text evidence="1">The sequence shown here is derived from an EMBL/GenBank/DDBJ whole genome shotgun (WGS) entry which is preliminary data.</text>
</comment>
<evidence type="ECO:0000313" key="2">
    <source>
        <dbReference type="Proteomes" id="UP001054837"/>
    </source>
</evidence>
<proteinExistence type="predicted"/>
<name>A0AAV4SGS3_9ARAC</name>
<accession>A0AAV4SGS3</accession>
<reference evidence="1 2" key="1">
    <citation type="submission" date="2021-06" db="EMBL/GenBank/DDBJ databases">
        <title>Caerostris darwini draft genome.</title>
        <authorList>
            <person name="Kono N."/>
            <person name="Arakawa K."/>
        </authorList>
    </citation>
    <scope>NUCLEOTIDE SEQUENCE [LARGE SCALE GENOMIC DNA]</scope>
</reference>
<dbReference type="EMBL" id="BPLQ01007740">
    <property type="protein sequence ID" value="GIY31991.1"/>
    <property type="molecule type" value="Genomic_DNA"/>
</dbReference>
<gene>
    <name evidence="1" type="ORF">CDAR_411021</name>
</gene>
<organism evidence="1 2">
    <name type="scientific">Caerostris darwini</name>
    <dbReference type="NCBI Taxonomy" id="1538125"/>
    <lineage>
        <taxon>Eukaryota</taxon>
        <taxon>Metazoa</taxon>
        <taxon>Ecdysozoa</taxon>
        <taxon>Arthropoda</taxon>
        <taxon>Chelicerata</taxon>
        <taxon>Arachnida</taxon>
        <taxon>Araneae</taxon>
        <taxon>Araneomorphae</taxon>
        <taxon>Entelegynae</taxon>
        <taxon>Araneoidea</taxon>
        <taxon>Araneidae</taxon>
        <taxon>Caerostris</taxon>
    </lineage>
</organism>